<evidence type="ECO:0000259" key="9">
    <source>
        <dbReference type="Pfam" id="PF01488"/>
    </source>
</evidence>
<dbReference type="HAMAP" id="MF_00087">
    <property type="entry name" value="Glu_tRNA_reductase"/>
    <property type="match status" value="1"/>
</dbReference>
<dbReference type="InterPro" id="IPR036291">
    <property type="entry name" value="NAD(P)-bd_dom_sf"/>
</dbReference>
<dbReference type="PANTHER" id="PTHR43013">
    <property type="entry name" value="GLUTAMYL-TRNA REDUCTASE"/>
    <property type="match status" value="1"/>
</dbReference>
<keyword evidence="2 4" id="KW-0560">Oxidoreductase</keyword>
<dbReference type="InterPro" id="IPR018214">
    <property type="entry name" value="GluRdtase_CS"/>
</dbReference>
<dbReference type="AlphaFoldDB" id="A0A2S7SZJ0"/>
<comment type="pathway">
    <text evidence="4">Porphyrin-containing compound metabolism; protoporphyrin-IX biosynthesis; 5-aminolevulinate from L-glutamyl-tRNA(Glu): step 1/2.</text>
</comment>
<feature type="domain" description="Quinate/shikimate 5-dehydrogenase/glutamyl-tRNA reductase" evidence="9">
    <location>
        <begin position="179"/>
        <end position="305"/>
    </location>
</feature>
<dbReference type="InterPro" id="IPR006151">
    <property type="entry name" value="Shikm_DH/Glu-tRNA_Rdtase"/>
</dbReference>
<name>A0A2S7SZJ0_9BACT</name>
<feature type="site" description="Important for activity" evidence="4 8">
    <location>
        <position position="103"/>
    </location>
</feature>
<comment type="miscellaneous">
    <text evidence="4">During catalysis, the active site Cys acts as a nucleophile attacking the alpha-carbonyl group of tRNA-bound glutamate with the formation of a thioester intermediate between enzyme and glutamate, and the concomitant release of tRNA(Glu). The thioester intermediate is finally reduced by direct hydride transfer from NADPH, to form the product GSA.</text>
</comment>
<dbReference type="GO" id="GO:0008883">
    <property type="term" value="F:glutamyl-tRNA reductase activity"/>
    <property type="evidence" value="ECO:0007669"/>
    <property type="project" value="UniProtKB-UniRule"/>
</dbReference>
<protein>
    <recommendedName>
        <fullName evidence="4">Glutamyl-tRNA reductase</fullName>
        <shortName evidence="4">GluTR</shortName>
        <ecNumber evidence="4">1.2.1.70</ecNumber>
    </recommendedName>
</protein>
<comment type="catalytic activity">
    <reaction evidence="4">
        <text>(S)-4-amino-5-oxopentanoate + tRNA(Glu) + NADP(+) = L-glutamyl-tRNA(Glu) + NADPH + H(+)</text>
        <dbReference type="Rhea" id="RHEA:12344"/>
        <dbReference type="Rhea" id="RHEA-COMP:9663"/>
        <dbReference type="Rhea" id="RHEA-COMP:9680"/>
        <dbReference type="ChEBI" id="CHEBI:15378"/>
        <dbReference type="ChEBI" id="CHEBI:57501"/>
        <dbReference type="ChEBI" id="CHEBI:57783"/>
        <dbReference type="ChEBI" id="CHEBI:58349"/>
        <dbReference type="ChEBI" id="CHEBI:78442"/>
        <dbReference type="ChEBI" id="CHEBI:78520"/>
        <dbReference type="EC" id="1.2.1.70"/>
    </reaction>
</comment>
<dbReference type="NCBIfam" id="TIGR01035">
    <property type="entry name" value="hemA"/>
    <property type="match status" value="1"/>
</dbReference>
<evidence type="ECO:0000256" key="2">
    <source>
        <dbReference type="ARBA" id="ARBA00023002"/>
    </source>
</evidence>
<evidence type="ECO:0000256" key="7">
    <source>
        <dbReference type="PIRSR" id="PIRSR000445-3"/>
    </source>
</evidence>
<dbReference type="Pfam" id="PF01488">
    <property type="entry name" value="Shikimate_DH"/>
    <property type="match status" value="1"/>
</dbReference>
<evidence type="ECO:0000313" key="11">
    <source>
        <dbReference type="EMBL" id="PQJ12369.1"/>
    </source>
</evidence>
<evidence type="ECO:0000256" key="6">
    <source>
        <dbReference type="PIRSR" id="PIRSR000445-2"/>
    </source>
</evidence>
<dbReference type="RefSeq" id="WP_105037253.1">
    <property type="nucleotide sequence ID" value="NZ_PPSL01000001.1"/>
</dbReference>
<dbReference type="UniPathway" id="UPA00251">
    <property type="reaction ID" value="UER00316"/>
</dbReference>
<dbReference type="OrthoDB" id="110209at2"/>
<evidence type="ECO:0000256" key="4">
    <source>
        <dbReference type="HAMAP-Rule" id="MF_00087"/>
    </source>
</evidence>
<sequence>MLTGDTHNIQGFWVVGINYKKTDASVRGSFAINNDQYATLLEKAPEYGLKELFILSTCNRTEIYGIANNSDQLAELLLSVCEGDRKTFNEIAYLKNGTPAIEHLFQVAAGLDSQILGDYEILGQIKIAVKQAKAKGFVGAFMERLVNCVLQSSKAVKTNTSLSGGTVSVSFAAIQYIKQHVLEIKKKKIVLLGTGKIGRSTCLNLIHYLGTHNITLINRTFDTAANLAADLKLESAPIENLNAELSDAEIIIVSTNASEPIILKEHLANTGKKLVIDLSVPCNVENGSELLDGITVVNVDVLSKIKDETLENRRAEVPKALAIIQEHITEFKEWHQMRKNVPVLKEVKDKLKAIQIDAALLMTQPAKETLTKEETIQSVINVMATKMRRNNAAGCHYIEAINDFIAHHG</sequence>
<feature type="binding site" evidence="4 6">
    <location>
        <begin position="118"/>
        <end position="120"/>
    </location>
    <ligand>
        <name>substrate</name>
    </ligand>
</feature>
<dbReference type="GO" id="GO:0019353">
    <property type="term" value="P:protoporphyrinogen IX biosynthetic process from glutamate"/>
    <property type="evidence" value="ECO:0007669"/>
    <property type="project" value="TreeGrafter"/>
</dbReference>
<feature type="binding site" evidence="4 6">
    <location>
        <begin position="57"/>
        <end position="60"/>
    </location>
    <ligand>
        <name>substrate</name>
    </ligand>
</feature>
<dbReference type="PROSITE" id="PS00747">
    <property type="entry name" value="GLUTR"/>
    <property type="match status" value="1"/>
</dbReference>
<evidence type="ECO:0000313" key="12">
    <source>
        <dbReference type="Proteomes" id="UP000239872"/>
    </source>
</evidence>
<evidence type="ECO:0000256" key="5">
    <source>
        <dbReference type="PIRSR" id="PIRSR000445-1"/>
    </source>
</evidence>
<comment type="subunit">
    <text evidence="4">Homodimer.</text>
</comment>
<feature type="binding site" evidence="4 6">
    <location>
        <position position="113"/>
    </location>
    <ligand>
        <name>substrate</name>
    </ligand>
</feature>
<dbReference type="SUPFAM" id="SSF69742">
    <property type="entry name" value="Glutamyl tRNA-reductase catalytic, N-terminal domain"/>
    <property type="match status" value="1"/>
</dbReference>
<dbReference type="InterPro" id="IPR000343">
    <property type="entry name" value="4pyrrol_synth_GluRdtase"/>
</dbReference>
<evidence type="ECO:0000256" key="1">
    <source>
        <dbReference type="ARBA" id="ARBA00022857"/>
    </source>
</evidence>
<dbReference type="SUPFAM" id="SSF51735">
    <property type="entry name" value="NAD(P)-binding Rossmann-fold domains"/>
    <property type="match status" value="1"/>
</dbReference>
<feature type="binding site" evidence="4 7">
    <location>
        <begin position="193"/>
        <end position="198"/>
    </location>
    <ligand>
        <name>NADP(+)</name>
        <dbReference type="ChEBI" id="CHEBI:58349"/>
    </ligand>
</feature>
<comment type="similarity">
    <text evidence="4">Belongs to the glutamyl-tRNA reductase family.</text>
</comment>
<dbReference type="Pfam" id="PF05201">
    <property type="entry name" value="GlutR_N"/>
    <property type="match status" value="1"/>
</dbReference>
<comment type="caution">
    <text evidence="11">The sequence shown here is derived from an EMBL/GenBank/DDBJ whole genome shotgun (WGS) entry which is preliminary data.</text>
</comment>
<dbReference type="PANTHER" id="PTHR43013:SF1">
    <property type="entry name" value="GLUTAMYL-TRNA REDUCTASE"/>
    <property type="match status" value="1"/>
</dbReference>
<dbReference type="InterPro" id="IPR015895">
    <property type="entry name" value="4pyrrol_synth_GluRdtase_N"/>
</dbReference>
<keyword evidence="12" id="KW-1185">Reference proteome</keyword>
<reference evidence="11 12" key="1">
    <citation type="submission" date="2018-01" db="EMBL/GenBank/DDBJ databases">
        <title>A novel member of the phylum Bacteroidetes isolated from glacier ice.</title>
        <authorList>
            <person name="Liu Q."/>
            <person name="Xin Y.-H."/>
        </authorList>
    </citation>
    <scope>NUCLEOTIDE SEQUENCE [LARGE SCALE GENOMIC DNA]</scope>
    <source>
        <strain evidence="11 12">RB1R16</strain>
    </source>
</reference>
<dbReference type="PIRSF" id="PIRSF000445">
    <property type="entry name" value="4pyrrol_synth_GluRdtase"/>
    <property type="match status" value="1"/>
</dbReference>
<feature type="binding site" evidence="4 6">
    <location>
        <position position="124"/>
    </location>
    <ligand>
        <name>substrate</name>
    </ligand>
</feature>
<dbReference type="EMBL" id="PPSL01000001">
    <property type="protein sequence ID" value="PQJ12369.1"/>
    <property type="molecule type" value="Genomic_DNA"/>
</dbReference>
<dbReference type="EC" id="1.2.1.70" evidence="4"/>
<dbReference type="Gene3D" id="3.30.460.30">
    <property type="entry name" value="Glutamyl-tRNA reductase, N-terminal domain"/>
    <property type="match status" value="1"/>
</dbReference>
<dbReference type="Proteomes" id="UP000239872">
    <property type="component" value="Unassembled WGS sequence"/>
</dbReference>
<evidence type="ECO:0000256" key="8">
    <source>
        <dbReference type="PIRSR" id="PIRSR000445-4"/>
    </source>
</evidence>
<gene>
    <name evidence="4 11" type="primary">hemA</name>
    <name evidence="11" type="ORF">CJD36_001045</name>
</gene>
<feature type="active site" description="Nucleophile" evidence="4 5">
    <location>
        <position position="58"/>
    </location>
</feature>
<evidence type="ECO:0000259" key="10">
    <source>
        <dbReference type="Pfam" id="PF05201"/>
    </source>
</evidence>
<proteinExistence type="inferred from homology"/>
<organism evidence="11 12">
    <name type="scientific">Flavipsychrobacter stenotrophus</name>
    <dbReference type="NCBI Taxonomy" id="2077091"/>
    <lineage>
        <taxon>Bacteria</taxon>
        <taxon>Pseudomonadati</taxon>
        <taxon>Bacteroidota</taxon>
        <taxon>Chitinophagia</taxon>
        <taxon>Chitinophagales</taxon>
        <taxon>Chitinophagaceae</taxon>
        <taxon>Flavipsychrobacter</taxon>
    </lineage>
</organism>
<keyword evidence="3 4" id="KW-0627">Porphyrin biosynthesis</keyword>
<accession>A0A2S7SZJ0</accession>
<dbReference type="Gene3D" id="3.40.50.720">
    <property type="entry name" value="NAD(P)-binding Rossmann-like Domain"/>
    <property type="match status" value="1"/>
</dbReference>
<feature type="domain" description="Glutamyl-tRNA reductase N-terminal" evidence="10">
    <location>
        <begin position="15"/>
        <end position="160"/>
    </location>
</feature>
<evidence type="ECO:0000256" key="3">
    <source>
        <dbReference type="ARBA" id="ARBA00023244"/>
    </source>
</evidence>
<comment type="domain">
    <text evidence="4">Possesses an unusual extended V-shaped dimeric structure with each monomer consisting of three distinct domains arranged along a curved 'spinal' alpha-helix. The N-terminal catalytic domain specifically recognizes the glutamate moiety of the substrate. The second domain is the NADPH-binding domain, and the third C-terminal domain is responsible for dimerization.</text>
</comment>
<dbReference type="InterPro" id="IPR036343">
    <property type="entry name" value="GluRdtase_N_sf"/>
</dbReference>
<keyword evidence="1 4" id="KW-0521">NADP</keyword>
<dbReference type="GO" id="GO:0050661">
    <property type="term" value="F:NADP binding"/>
    <property type="evidence" value="ECO:0007669"/>
    <property type="project" value="InterPro"/>
</dbReference>
<comment type="function">
    <text evidence="4">Catalyzes the NADPH-dependent reduction of glutamyl-tRNA(Glu) to glutamate 1-semialdehyde (GSA).</text>
</comment>